<feature type="chain" id="PRO_5047173819" evidence="3">
    <location>
        <begin position="29"/>
        <end position="1105"/>
    </location>
</feature>
<evidence type="ECO:0000256" key="3">
    <source>
        <dbReference type="SAM" id="SignalP"/>
    </source>
</evidence>
<proteinExistence type="predicted"/>
<feature type="region of interest" description="Disordered" evidence="1">
    <location>
        <begin position="1010"/>
        <end position="1070"/>
    </location>
</feature>
<dbReference type="Gene3D" id="2.60.40.1080">
    <property type="match status" value="1"/>
</dbReference>
<dbReference type="SUPFAM" id="SSF74853">
    <property type="entry name" value="Lamin A/C globular tail domain"/>
    <property type="match status" value="1"/>
</dbReference>
<dbReference type="Gene3D" id="2.60.40.1260">
    <property type="entry name" value="Lamin Tail domain"/>
    <property type="match status" value="1"/>
</dbReference>
<feature type="domain" description="LTD" evidence="4">
    <location>
        <begin position="31"/>
        <end position="170"/>
    </location>
</feature>
<dbReference type="Proteomes" id="UP001165287">
    <property type="component" value="Unassembled WGS sequence"/>
</dbReference>
<sequence length="1105" mass="118444">MKSKGMFHKLGTVSLASALLLSSTPLGANFVSAETDANSKLIINEVYGGGGKVSKDGTIPAPFKYDFIELYNPTNEDLALDDFTLTYTNGSGKTVQTYEFKEGHVIKANDYLLLRGEATLGNTGDKGYGDVFKADVYFDTPDAGIGMSDEKGNVELKKGETLIDAVSYGNPDIQKGEGTPITGVTFDKSVKRIDFLDTNDNSADFEVVAPSPTMSGHIEGEVELIELLKISDIKAQTELAGKQVTVEGVVSAANVKASADSNNLLTYIQDESGGIIAVGLDAKKGQRVEVTGTVQEENGAVSLLTQEVAVLDANEGDVPVKSVPSNEAIANEGLLVSVEGDVTAKAEDTLTINNELTVYIDSAVGSTASVEVGQSVTVTGVIVMDEEQQPRLVLDNMDKLVVNIVEDVKETKIPNTIEIEKIAGFSTGLTDEDGGVAEIVKYNSDNSKFYVINGKSQTIDIVSLTSLTSEKGQQLQKEKSINIADAVNTDTFQYGDLTSVDINTSKKVIVAAVQDKDYTKNGKIVVMNYDGEIQKSYDTGVQPDMVKMTSDGNFILSADEAEPREGLVNGVDPDGSVTIVDTETGTSTIVKFDDVSVIENDVHIRNNGTKAVAIRDLEPEYIALSDDGKKAYVSLQENNAIAAIDVETGKVISVKSLGYKDHSLPGNELDAARNDKIEIERLPILGSYMPDSIAHVSIGGISYLVTANEGDATEWEEFENITDFKDVKKNITLDSSLFKGMSAEEAQAAFDEMKNSTEFDKLEVLTDRGNDAIYTLGGRSFSIWNADTMELVYDSGSDFENITAERLPEVFNWSNDDDAFEKRSAKKGPEPEDVKIGMIGDEVYAFVGLERIGGIMTYNISNPANAKFANYTNSRDFSAKVAGDVAPEGLEFVSAELSPTGRPFVLVGNEVSGTVSVNEVKVDPVKVIQGITLDQQQASLEVGETVKLNASIQPADTTESKELIWTSSDDKVATVTSEGVVTAISAGNAEIMVQTNGGKHSATAEITVTQPAATDEDEDDVNGTPVPGSNDDNKDDENKNNNADNKERNGNEEDKGQGIPTVETNGNTLPDTATTNYQFLLWGTVILVAGGALFIIYKRKGAIKE</sequence>
<evidence type="ECO:0000313" key="5">
    <source>
        <dbReference type="EMBL" id="MBZ5753244.1"/>
    </source>
</evidence>
<dbReference type="NCBIfam" id="NF038117">
    <property type="entry name" value="choice_anch_I"/>
    <property type="match status" value="1"/>
</dbReference>
<feature type="transmembrane region" description="Helical" evidence="2">
    <location>
        <begin position="1079"/>
        <end position="1097"/>
    </location>
</feature>
<reference evidence="5" key="1">
    <citation type="submission" date="2024-05" db="EMBL/GenBank/DDBJ databases">
        <title>Metabacillus sp. nov., isolated from the rhizosphere soil of tomato plants.</title>
        <authorList>
            <person name="Ma R."/>
        </authorList>
    </citation>
    <scope>NUCLEOTIDE SEQUENCE</scope>
    <source>
        <strain evidence="5">DBTR6</strain>
    </source>
</reference>
<feature type="compositionally biased region" description="Basic and acidic residues" evidence="1">
    <location>
        <begin position="1036"/>
        <end position="1056"/>
    </location>
</feature>
<dbReference type="Gene3D" id="2.130.10.10">
    <property type="entry name" value="YVTN repeat-like/Quinoprotein amine dehydrogenase"/>
    <property type="match status" value="1"/>
</dbReference>
<dbReference type="Pfam" id="PF22494">
    <property type="entry name" value="choice_anch_I"/>
    <property type="match status" value="1"/>
</dbReference>
<dbReference type="InterPro" id="IPR001322">
    <property type="entry name" value="Lamin_tail_dom"/>
</dbReference>
<protein>
    <submittedName>
        <fullName evidence="5">Choice-of-anchor I family protein</fullName>
    </submittedName>
</protein>
<keyword evidence="3" id="KW-0732">Signal</keyword>
<evidence type="ECO:0000313" key="6">
    <source>
        <dbReference type="Proteomes" id="UP001165287"/>
    </source>
</evidence>
<dbReference type="InterPro" id="IPR055188">
    <property type="entry name" value="Choice_anch_I"/>
</dbReference>
<keyword evidence="6" id="KW-1185">Reference proteome</keyword>
<feature type="signal peptide" evidence="3">
    <location>
        <begin position="1"/>
        <end position="28"/>
    </location>
</feature>
<name>A0ABS7UYB9_9BACI</name>
<comment type="caution">
    <text evidence="5">The sequence shown here is derived from an EMBL/GenBank/DDBJ whole genome shotgun (WGS) entry which is preliminary data.</text>
</comment>
<dbReference type="RefSeq" id="WP_224141674.1">
    <property type="nucleotide sequence ID" value="NZ_JAIQUM010000095.1"/>
</dbReference>
<gene>
    <name evidence="5" type="ORF">K9V48_24220</name>
</gene>
<keyword evidence="2" id="KW-0812">Transmembrane</keyword>
<dbReference type="Pfam" id="PF00932">
    <property type="entry name" value="LTD"/>
    <property type="match status" value="1"/>
</dbReference>
<keyword evidence="2" id="KW-0472">Membrane</keyword>
<evidence type="ECO:0000256" key="2">
    <source>
        <dbReference type="SAM" id="Phobius"/>
    </source>
</evidence>
<evidence type="ECO:0000256" key="1">
    <source>
        <dbReference type="SAM" id="MobiDB-lite"/>
    </source>
</evidence>
<dbReference type="InterPro" id="IPR011044">
    <property type="entry name" value="Quino_amine_DH_bsu"/>
</dbReference>
<dbReference type="PANTHER" id="PTHR46928">
    <property type="entry name" value="MESENCHYME-SPECIFIC CELL SURFACE GLYCOPROTEIN"/>
    <property type="match status" value="1"/>
</dbReference>
<evidence type="ECO:0000259" key="4">
    <source>
        <dbReference type="PROSITE" id="PS51841"/>
    </source>
</evidence>
<dbReference type="NCBIfam" id="TIGR01167">
    <property type="entry name" value="LPXTG_anchor"/>
    <property type="match status" value="1"/>
</dbReference>
<dbReference type="SMART" id="SM00635">
    <property type="entry name" value="BID_2"/>
    <property type="match status" value="1"/>
</dbReference>
<dbReference type="PANTHER" id="PTHR46928:SF1">
    <property type="entry name" value="MESENCHYME-SPECIFIC CELL SURFACE GLYCOPROTEIN"/>
    <property type="match status" value="1"/>
</dbReference>
<dbReference type="InterPro" id="IPR015943">
    <property type="entry name" value="WD40/YVTN_repeat-like_dom_sf"/>
</dbReference>
<dbReference type="InterPro" id="IPR003343">
    <property type="entry name" value="Big_2"/>
</dbReference>
<organism evidence="5 6">
    <name type="scientific">Metabacillus rhizolycopersici</name>
    <dbReference type="NCBI Taxonomy" id="2875709"/>
    <lineage>
        <taxon>Bacteria</taxon>
        <taxon>Bacillati</taxon>
        <taxon>Bacillota</taxon>
        <taxon>Bacilli</taxon>
        <taxon>Bacillales</taxon>
        <taxon>Bacillaceae</taxon>
        <taxon>Metabacillus</taxon>
    </lineage>
</organism>
<accession>A0ABS7UYB9</accession>
<dbReference type="InterPro" id="IPR052956">
    <property type="entry name" value="Mesenchyme-surface_protein"/>
</dbReference>
<dbReference type="EMBL" id="JAIQUM010000095">
    <property type="protein sequence ID" value="MBZ5753244.1"/>
    <property type="molecule type" value="Genomic_DNA"/>
</dbReference>
<dbReference type="Pfam" id="PF02368">
    <property type="entry name" value="Big_2"/>
    <property type="match status" value="1"/>
</dbReference>
<dbReference type="SUPFAM" id="SSF50969">
    <property type="entry name" value="YVTN repeat-like/Quinoprotein amine dehydrogenase"/>
    <property type="match status" value="1"/>
</dbReference>
<dbReference type="SUPFAM" id="SSF49373">
    <property type="entry name" value="Invasin/intimin cell-adhesion fragments"/>
    <property type="match status" value="1"/>
</dbReference>
<dbReference type="PROSITE" id="PS51841">
    <property type="entry name" value="LTD"/>
    <property type="match status" value="1"/>
</dbReference>
<keyword evidence="2" id="KW-1133">Transmembrane helix</keyword>
<dbReference type="InterPro" id="IPR036415">
    <property type="entry name" value="Lamin_tail_dom_sf"/>
</dbReference>
<dbReference type="InterPro" id="IPR008964">
    <property type="entry name" value="Invasin/intimin_cell_adhesion"/>
</dbReference>